<evidence type="ECO:0000256" key="8">
    <source>
        <dbReference type="ARBA" id="ARBA00022692"/>
    </source>
</evidence>
<dbReference type="Pfam" id="PF00905">
    <property type="entry name" value="Transpeptidase"/>
    <property type="match status" value="1"/>
</dbReference>
<evidence type="ECO:0000256" key="1">
    <source>
        <dbReference type="ARBA" id="ARBA00007090"/>
    </source>
</evidence>
<dbReference type="GO" id="GO:0006508">
    <property type="term" value="P:proteolysis"/>
    <property type="evidence" value="ECO:0007669"/>
    <property type="project" value="UniProtKB-KW"/>
</dbReference>
<protein>
    <submittedName>
        <fullName evidence="21">Penicillin-binding protein 2A</fullName>
    </submittedName>
</protein>
<evidence type="ECO:0000313" key="22">
    <source>
        <dbReference type="Proteomes" id="UP000237797"/>
    </source>
</evidence>
<dbReference type="GO" id="GO:0030288">
    <property type="term" value="C:outer membrane-bounded periplasmic space"/>
    <property type="evidence" value="ECO:0007669"/>
    <property type="project" value="TreeGrafter"/>
</dbReference>
<keyword evidence="7" id="KW-0808">Transferase</keyword>
<dbReference type="GO" id="GO:0008360">
    <property type="term" value="P:regulation of cell shape"/>
    <property type="evidence" value="ECO:0007669"/>
    <property type="project" value="UniProtKB-KW"/>
</dbReference>
<evidence type="ECO:0000256" key="7">
    <source>
        <dbReference type="ARBA" id="ARBA00022679"/>
    </source>
</evidence>
<feature type="domain" description="Penicillin-binding protein transpeptidase" evidence="19">
    <location>
        <begin position="337"/>
        <end position="606"/>
    </location>
</feature>
<feature type="compositionally biased region" description="Pro residues" evidence="18">
    <location>
        <begin position="643"/>
        <end position="664"/>
    </location>
</feature>
<feature type="region of interest" description="Disordered" evidence="18">
    <location>
        <begin position="615"/>
        <end position="739"/>
    </location>
</feature>
<dbReference type="GO" id="GO:0008955">
    <property type="term" value="F:peptidoglycan glycosyltransferase activity"/>
    <property type="evidence" value="ECO:0007669"/>
    <property type="project" value="UniProtKB-EC"/>
</dbReference>
<evidence type="ECO:0000256" key="5">
    <source>
        <dbReference type="ARBA" id="ARBA00022670"/>
    </source>
</evidence>
<keyword evidence="6" id="KW-0328">Glycosyltransferase</keyword>
<dbReference type="GO" id="GO:0008658">
    <property type="term" value="F:penicillin binding"/>
    <property type="evidence" value="ECO:0007669"/>
    <property type="project" value="InterPro"/>
</dbReference>
<dbReference type="InterPro" id="IPR050396">
    <property type="entry name" value="Glycosyltr_51/Transpeptidase"/>
</dbReference>
<name>A0A2T0LJQ4_9BACL</name>
<keyword evidence="11" id="KW-0573">Peptidoglycan synthesis</keyword>
<evidence type="ECO:0000256" key="10">
    <source>
        <dbReference type="ARBA" id="ARBA00022960"/>
    </source>
</evidence>
<organism evidence="21 22">
    <name type="scientific">Planifilum fimeticola</name>
    <dbReference type="NCBI Taxonomy" id="201975"/>
    <lineage>
        <taxon>Bacteria</taxon>
        <taxon>Bacillati</taxon>
        <taxon>Bacillota</taxon>
        <taxon>Bacilli</taxon>
        <taxon>Bacillales</taxon>
        <taxon>Thermoactinomycetaceae</taxon>
        <taxon>Planifilum</taxon>
    </lineage>
</organism>
<keyword evidence="3" id="KW-1003">Cell membrane</keyword>
<dbReference type="Gene3D" id="3.40.710.10">
    <property type="entry name" value="DD-peptidase/beta-lactamase superfamily"/>
    <property type="match status" value="1"/>
</dbReference>
<dbReference type="Gene3D" id="1.10.3810.10">
    <property type="entry name" value="Biosynthetic peptidoglycan transglycosylase-like"/>
    <property type="match status" value="1"/>
</dbReference>
<evidence type="ECO:0000256" key="9">
    <source>
        <dbReference type="ARBA" id="ARBA00022801"/>
    </source>
</evidence>
<gene>
    <name evidence="21" type="ORF">CLV97_101223</name>
</gene>
<reference evidence="21 22" key="1">
    <citation type="submission" date="2018-03" db="EMBL/GenBank/DDBJ databases">
        <title>Genomic Encyclopedia of Archaeal and Bacterial Type Strains, Phase II (KMG-II): from individual species to whole genera.</title>
        <authorList>
            <person name="Goeker M."/>
        </authorList>
    </citation>
    <scope>NUCLEOTIDE SEQUENCE [LARGE SCALE GENOMIC DNA]</scope>
    <source>
        <strain evidence="21 22">DSM 44946</strain>
    </source>
</reference>
<accession>A0A2T0LJQ4</accession>
<dbReference type="GO" id="GO:0009002">
    <property type="term" value="F:serine-type D-Ala-D-Ala carboxypeptidase activity"/>
    <property type="evidence" value="ECO:0007669"/>
    <property type="project" value="UniProtKB-EC"/>
</dbReference>
<evidence type="ECO:0000256" key="2">
    <source>
        <dbReference type="ARBA" id="ARBA00007739"/>
    </source>
</evidence>
<dbReference type="InterPro" id="IPR001460">
    <property type="entry name" value="PCN-bd_Tpept"/>
</dbReference>
<keyword evidence="4" id="KW-0121">Carboxypeptidase</keyword>
<evidence type="ECO:0000256" key="11">
    <source>
        <dbReference type="ARBA" id="ARBA00022984"/>
    </source>
</evidence>
<dbReference type="InterPro" id="IPR036950">
    <property type="entry name" value="PBP_transglycosylase"/>
</dbReference>
<dbReference type="GO" id="GO:0071555">
    <property type="term" value="P:cell wall organization"/>
    <property type="evidence" value="ECO:0007669"/>
    <property type="project" value="UniProtKB-KW"/>
</dbReference>
<evidence type="ECO:0000259" key="20">
    <source>
        <dbReference type="Pfam" id="PF00912"/>
    </source>
</evidence>
<evidence type="ECO:0000256" key="18">
    <source>
        <dbReference type="SAM" id="MobiDB-lite"/>
    </source>
</evidence>
<evidence type="ECO:0000256" key="3">
    <source>
        <dbReference type="ARBA" id="ARBA00022475"/>
    </source>
</evidence>
<evidence type="ECO:0000256" key="4">
    <source>
        <dbReference type="ARBA" id="ARBA00022645"/>
    </source>
</evidence>
<dbReference type="PROSITE" id="PS51257">
    <property type="entry name" value="PROKAR_LIPOPROTEIN"/>
    <property type="match status" value="1"/>
</dbReference>
<keyword evidence="13" id="KW-0472">Membrane</keyword>
<dbReference type="NCBIfam" id="TIGR02074">
    <property type="entry name" value="PBP_1a_fam"/>
    <property type="match status" value="1"/>
</dbReference>
<dbReference type="InterPro" id="IPR023346">
    <property type="entry name" value="Lysozyme-like_dom_sf"/>
</dbReference>
<feature type="domain" description="Glycosyl transferase family 51" evidence="20">
    <location>
        <begin position="68"/>
        <end position="242"/>
    </location>
</feature>
<dbReference type="Proteomes" id="UP000237797">
    <property type="component" value="Unassembled WGS sequence"/>
</dbReference>
<dbReference type="InterPro" id="IPR001264">
    <property type="entry name" value="Glyco_trans_51"/>
</dbReference>
<dbReference type="Pfam" id="PF00912">
    <property type="entry name" value="Transgly"/>
    <property type="match status" value="1"/>
</dbReference>
<comment type="similarity">
    <text evidence="2">In the N-terminal section; belongs to the glycosyltransferase 51 family.</text>
</comment>
<evidence type="ECO:0000256" key="13">
    <source>
        <dbReference type="ARBA" id="ARBA00023136"/>
    </source>
</evidence>
<evidence type="ECO:0000259" key="19">
    <source>
        <dbReference type="Pfam" id="PF00905"/>
    </source>
</evidence>
<dbReference type="RefSeq" id="WP_245891315.1">
    <property type="nucleotide sequence ID" value="NZ_PVNE01000001.1"/>
</dbReference>
<dbReference type="FunFam" id="1.10.3810.10:FF:000001">
    <property type="entry name" value="Penicillin-binding protein 1A"/>
    <property type="match status" value="1"/>
</dbReference>
<keyword evidence="5" id="KW-0645">Protease</keyword>
<keyword evidence="12" id="KW-1133">Transmembrane helix</keyword>
<dbReference type="PANTHER" id="PTHR32282">
    <property type="entry name" value="BINDING PROTEIN TRANSPEPTIDASE, PUTATIVE-RELATED"/>
    <property type="match status" value="1"/>
</dbReference>
<keyword evidence="10" id="KW-0133">Cell shape</keyword>
<dbReference type="SUPFAM" id="SSF56601">
    <property type="entry name" value="beta-lactamase/transpeptidase-like"/>
    <property type="match status" value="1"/>
</dbReference>
<dbReference type="PANTHER" id="PTHR32282:SF32">
    <property type="entry name" value="PENICILLIN-BINDING PROTEIN 2A"/>
    <property type="match status" value="1"/>
</dbReference>
<evidence type="ECO:0000256" key="17">
    <source>
        <dbReference type="ARBA" id="ARBA00049902"/>
    </source>
</evidence>
<evidence type="ECO:0000256" key="16">
    <source>
        <dbReference type="ARBA" id="ARBA00034000"/>
    </source>
</evidence>
<dbReference type="InterPro" id="IPR012338">
    <property type="entry name" value="Beta-lactam/transpept-like"/>
</dbReference>
<evidence type="ECO:0000256" key="15">
    <source>
        <dbReference type="ARBA" id="ARBA00023316"/>
    </source>
</evidence>
<dbReference type="GO" id="GO:0009252">
    <property type="term" value="P:peptidoglycan biosynthetic process"/>
    <property type="evidence" value="ECO:0007669"/>
    <property type="project" value="UniProtKB-KW"/>
</dbReference>
<evidence type="ECO:0000256" key="14">
    <source>
        <dbReference type="ARBA" id="ARBA00023268"/>
    </source>
</evidence>
<sequence>MRKLQLMWKLWRKSMGKKWWILVLTTTLLLIAGGCSAVFLTGGVYDLESMKKMNFASTLYDKNNKKVVQLGDTHFEYVKLDDIKSDLLIQTFVAVEDRRFYSHNGVDWKSIGRATVRNLLAMGAVEGGGTITMQVARNTILQDRDKELSRKIKESLIAWNLERRYTKDEILEAYLNYIYLGNQVRGVKMAAKIYFDKDITKEELEPHEIALLAGLPKAPGSYNPYLHPKKAKDRRDTILDVMEETGLISKAENKKYQKKGLGVNRKYLSKYKKNNQYAAYVDMVIDEAAERYGMDEQELTSGAYKIYTGLIPSAQKTLENTLKNDPLLKAHSGLDAGATIIDPKNGEIVAVGGGRNYLSGYLNRALLPKQPGSSIKPISVYAPAVEEKGYTEYTRVLDAPITVNGWSPQNYSRTYSGYVPLRTVAAKSLNAATVRLLHEVVGVKTGAEYAKKMGLPIKKEDRYLAPLALGGLTEGVNTVQMAEAYSAFANDGKIIEPHTIRKIEAWDGDEVKPKKEPKQRKVFSPQTARMMTKILKFVVEGGTGQNARIPGWEVAGKTGTTQNYKEAWFVGYTPRYVMATMVYNDKGSRVRLSGGDYPARIFHKVMAEIHAGLKPKSFEGPKSTHDGPSIPDTDGPSWDPGPEKSPTPGPGTQPPDTNPKPPNPGNGKNGGDDTPQPPDTGGNNGEGGGNPGGGGNGGGETGGGNPGGSGNGGGSGGETGGGDGGGNTGGGSGNGIGEN</sequence>
<keyword evidence="22" id="KW-1185">Reference proteome</keyword>
<evidence type="ECO:0000256" key="12">
    <source>
        <dbReference type="ARBA" id="ARBA00022989"/>
    </source>
</evidence>
<comment type="caution">
    <text evidence="21">The sequence shown here is derived from an EMBL/GenBank/DDBJ whole genome shotgun (WGS) entry which is preliminary data.</text>
</comment>
<evidence type="ECO:0000313" key="21">
    <source>
        <dbReference type="EMBL" id="PRX42733.1"/>
    </source>
</evidence>
<keyword evidence="8" id="KW-0812">Transmembrane</keyword>
<keyword evidence="14" id="KW-0511">Multifunctional enzyme</keyword>
<feature type="compositionally biased region" description="Basic and acidic residues" evidence="18">
    <location>
        <begin position="616"/>
        <end position="625"/>
    </location>
</feature>
<evidence type="ECO:0000256" key="6">
    <source>
        <dbReference type="ARBA" id="ARBA00022676"/>
    </source>
</evidence>
<dbReference type="SUPFAM" id="SSF53955">
    <property type="entry name" value="Lysozyme-like"/>
    <property type="match status" value="1"/>
</dbReference>
<comment type="catalytic activity">
    <reaction evidence="16">
        <text>Preferential cleavage: (Ac)2-L-Lys-D-Ala-|-D-Ala. Also transpeptidation of peptidyl-alanyl moieties that are N-acyl substituents of D-alanine.</text>
        <dbReference type="EC" id="3.4.16.4"/>
    </reaction>
</comment>
<comment type="catalytic activity">
    <reaction evidence="17">
        <text>[GlcNAc-(1-&gt;4)-Mur2Ac(oyl-L-Ala-gamma-D-Glu-L-Lys-D-Ala-D-Ala)](n)-di-trans,octa-cis-undecaprenyl diphosphate + beta-D-GlcNAc-(1-&gt;4)-Mur2Ac(oyl-L-Ala-gamma-D-Glu-L-Lys-D-Ala-D-Ala)-di-trans,octa-cis-undecaprenyl diphosphate = [GlcNAc-(1-&gt;4)-Mur2Ac(oyl-L-Ala-gamma-D-Glu-L-Lys-D-Ala-D-Ala)](n+1)-di-trans,octa-cis-undecaprenyl diphosphate + di-trans,octa-cis-undecaprenyl diphosphate + H(+)</text>
        <dbReference type="Rhea" id="RHEA:23708"/>
        <dbReference type="Rhea" id="RHEA-COMP:9602"/>
        <dbReference type="Rhea" id="RHEA-COMP:9603"/>
        <dbReference type="ChEBI" id="CHEBI:15378"/>
        <dbReference type="ChEBI" id="CHEBI:58405"/>
        <dbReference type="ChEBI" id="CHEBI:60033"/>
        <dbReference type="ChEBI" id="CHEBI:78435"/>
        <dbReference type="EC" id="2.4.99.28"/>
    </reaction>
</comment>
<keyword evidence="15" id="KW-0961">Cell wall biogenesis/degradation</keyword>
<proteinExistence type="inferred from homology"/>
<dbReference type="AlphaFoldDB" id="A0A2T0LJQ4"/>
<feature type="compositionally biased region" description="Gly residues" evidence="18">
    <location>
        <begin position="682"/>
        <end position="739"/>
    </location>
</feature>
<dbReference type="EMBL" id="PVNE01000001">
    <property type="protein sequence ID" value="PRX42733.1"/>
    <property type="molecule type" value="Genomic_DNA"/>
</dbReference>
<comment type="similarity">
    <text evidence="1">In the C-terminal section; belongs to the transpeptidase family.</text>
</comment>
<keyword evidence="9" id="KW-0378">Hydrolase</keyword>